<dbReference type="RefSeq" id="WP_075638038.1">
    <property type="nucleotide sequence ID" value="NZ_MKIM01000021.1"/>
</dbReference>
<dbReference type="OrthoDB" id="5294829at2"/>
<dbReference type="AlphaFoldDB" id="A0A1Q8ZWK9"/>
<comment type="caution">
    <text evidence="2">The sequence shown here is derived from an EMBL/GenBank/DDBJ whole genome shotgun (WGS) entry which is preliminary data.</text>
</comment>
<evidence type="ECO:0000313" key="2">
    <source>
        <dbReference type="EMBL" id="OLP46367.1"/>
    </source>
</evidence>
<dbReference type="PANTHER" id="PTHR37315:SF1">
    <property type="entry name" value="UPF0311 PROTEIN BLR7842"/>
    <property type="match status" value="1"/>
</dbReference>
<dbReference type="HAMAP" id="MF_00775">
    <property type="entry name" value="UPF0311"/>
    <property type="match status" value="1"/>
</dbReference>
<dbReference type="PANTHER" id="PTHR37315">
    <property type="entry name" value="UPF0311 PROTEIN BLR7842"/>
    <property type="match status" value="1"/>
</dbReference>
<evidence type="ECO:0000313" key="3">
    <source>
        <dbReference type="Proteomes" id="UP000186894"/>
    </source>
</evidence>
<dbReference type="EMBL" id="MKIM01000021">
    <property type="protein sequence ID" value="OLP46367.1"/>
    <property type="molecule type" value="Genomic_DNA"/>
</dbReference>
<name>A0A1Q8ZWK9_9HYPH</name>
<dbReference type="Proteomes" id="UP000186894">
    <property type="component" value="Unassembled WGS sequence"/>
</dbReference>
<gene>
    <name evidence="2" type="ORF">BJF95_04135</name>
</gene>
<protein>
    <recommendedName>
        <fullName evidence="1">UPF0311 protein BJF95_04135</fullName>
    </recommendedName>
</protein>
<dbReference type="Pfam" id="PF11578">
    <property type="entry name" value="DUF3237"/>
    <property type="match status" value="1"/>
</dbReference>
<reference evidence="2 3" key="1">
    <citation type="submission" date="2016-09" db="EMBL/GenBank/DDBJ databases">
        <title>Rhizobium oryziradicis sp. nov., isolated from the root of rice.</title>
        <authorList>
            <person name="Zhao J."/>
            <person name="Zhang X."/>
        </authorList>
    </citation>
    <scope>NUCLEOTIDE SEQUENCE [LARGE SCALE GENOMIC DNA]</scope>
    <source>
        <strain evidence="2 3">N19</strain>
    </source>
</reference>
<organism evidence="2 3">
    <name type="scientific">Rhizobium oryziradicis</name>
    <dbReference type="NCBI Taxonomy" id="1867956"/>
    <lineage>
        <taxon>Bacteria</taxon>
        <taxon>Pseudomonadati</taxon>
        <taxon>Pseudomonadota</taxon>
        <taxon>Alphaproteobacteria</taxon>
        <taxon>Hyphomicrobiales</taxon>
        <taxon>Rhizobiaceae</taxon>
        <taxon>Rhizobium/Agrobacterium group</taxon>
        <taxon>Rhizobium</taxon>
    </lineage>
</organism>
<dbReference type="InterPro" id="IPR020915">
    <property type="entry name" value="UPF0311"/>
</dbReference>
<keyword evidence="3" id="KW-1185">Reference proteome</keyword>
<comment type="similarity">
    <text evidence="1">Belongs to the UPF0311 family.</text>
</comment>
<accession>A0A1Q8ZWK9</accession>
<sequence>MTDESCTPISPGLEFVFDINAEIGQPLDGGVGRNGHRRIIPILGGVVRGPRLNGRVLMGGADYELIRSDGCSVVTAHYTLEADDGTPIYIRNQGLFIAPRETVVRVEAGDFVSPDQYYFRSAPIFDAPIGPHCWLSDALFIASCAFKTTDVTISVYKVT</sequence>
<proteinExistence type="inferred from homology"/>
<dbReference type="Gene3D" id="2.40.160.20">
    <property type="match status" value="1"/>
</dbReference>
<dbReference type="STRING" id="1867956.BJF95_04135"/>
<evidence type="ECO:0000256" key="1">
    <source>
        <dbReference type="HAMAP-Rule" id="MF_00775"/>
    </source>
</evidence>